<evidence type="ECO:0000313" key="4">
    <source>
        <dbReference type="RefSeq" id="XP_013419234.1"/>
    </source>
</evidence>
<reference evidence="3 4" key="1">
    <citation type="submission" date="2025-04" db="UniProtKB">
        <authorList>
            <consortium name="RefSeq"/>
        </authorList>
    </citation>
    <scope>IDENTIFICATION</scope>
    <source>
        <tissue evidence="3 4">Gonads</tissue>
    </source>
</reference>
<dbReference type="AlphaFoldDB" id="A0A1S3K9D0"/>
<dbReference type="Proteomes" id="UP000085678">
    <property type="component" value="Unplaced"/>
</dbReference>
<feature type="chain" id="PRO_5014546023" evidence="1">
    <location>
        <begin position="19"/>
        <end position="119"/>
    </location>
</feature>
<proteinExistence type="predicted"/>
<evidence type="ECO:0000313" key="3">
    <source>
        <dbReference type="RefSeq" id="XP_013419233.1"/>
    </source>
</evidence>
<evidence type="ECO:0000313" key="2">
    <source>
        <dbReference type="Proteomes" id="UP000085678"/>
    </source>
</evidence>
<protein>
    <submittedName>
        <fullName evidence="3">Uncharacterized protein LOC106179951 isoform X1</fullName>
    </submittedName>
    <submittedName>
        <fullName evidence="4">Uncharacterized protein LOC106179951 isoform X2</fullName>
    </submittedName>
</protein>
<dbReference type="RefSeq" id="XP_013419233.1">
    <property type="nucleotide sequence ID" value="XM_013563779.1"/>
</dbReference>
<sequence length="119" mass="12949">MAKYLILLCVVAVTSVLGSPVSDEVSLLTRVLEELMDSENLISKKSEGCMDQIIGTYTACYKKIGKMASESCESRVDHGVQFLACIGQATVAENCKSEMSQRIAFAVSHLNSNLKNHNC</sequence>
<name>A0A1S3K9D0_LINAN</name>
<keyword evidence="2" id="KW-1185">Reference proteome</keyword>
<feature type="signal peptide" evidence="1">
    <location>
        <begin position="1"/>
        <end position="18"/>
    </location>
</feature>
<keyword evidence="1" id="KW-0732">Signal</keyword>
<organism evidence="2 3">
    <name type="scientific">Lingula anatina</name>
    <name type="common">Brachiopod</name>
    <name type="synonym">Lingula unguis</name>
    <dbReference type="NCBI Taxonomy" id="7574"/>
    <lineage>
        <taxon>Eukaryota</taxon>
        <taxon>Metazoa</taxon>
        <taxon>Spiralia</taxon>
        <taxon>Lophotrochozoa</taxon>
        <taxon>Brachiopoda</taxon>
        <taxon>Linguliformea</taxon>
        <taxon>Lingulata</taxon>
        <taxon>Lingulida</taxon>
        <taxon>Linguloidea</taxon>
        <taxon>Lingulidae</taxon>
        <taxon>Lingula</taxon>
    </lineage>
</organism>
<dbReference type="GeneID" id="106179951"/>
<gene>
    <name evidence="3 4" type="primary">LOC106179951</name>
</gene>
<dbReference type="RefSeq" id="XP_013419234.1">
    <property type="nucleotide sequence ID" value="XM_013563780.2"/>
</dbReference>
<accession>A0A1S3K9D0</accession>
<dbReference type="KEGG" id="lak:106179951"/>
<evidence type="ECO:0000256" key="1">
    <source>
        <dbReference type="SAM" id="SignalP"/>
    </source>
</evidence>